<dbReference type="Gene3D" id="1.10.10.10">
    <property type="entry name" value="Winged helix-like DNA-binding domain superfamily/Winged helix DNA-binding domain"/>
    <property type="match status" value="1"/>
</dbReference>
<dbReference type="Pfam" id="PF12802">
    <property type="entry name" value="MarR_2"/>
    <property type="match status" value="1"/>
</dbReference>
<dbReference type="InterPro" id="IPR039422">
    <property type="entry name" value="MarR/SlyA-like"/>
</dbReference>
<dbReference type="RefSeq" id="WP_264883702.1">
    <property type="nucleotide sequence ID" value="NZ_JAPDOB010000002.1"/>
</dbReference>
<dbReference type="Proteomes" id="UP001526246">
    <property type="component" value="Unassembled WGS sequence"/>
</dbReference>
<protein>
    <submittedName>
        <fullName evidence="5">MarR family winged helix-turn-helix transcriptional regulator</fullName>
    </submittedName>
</protein>
<accession>A0ABT3JIA2</accession>
<dbReference type="InterPro" id="IPR036388">
    <property type="entry name" value="WH-like_DNA-bd_sf"/>
</dbReference>
<evidence type="ECO:0000259" key="4">
    <source>
        <dbReference type="PROSITE" id="PS50995"/>
    </source>
</evidence>
<organism evidence="5 6">
    <name type="scientific">Sphingomonas arvum</name>
    <dbReference type="NCBI Taxonomy" id="2992113"/>
    <lineage>
        <taxon>Bacteria</taxon>
        <taxon>Pseudomonadati</taxon>
        <taxon>Pseudomonadota</taxon>
        <taxon>Alphaproteobacteria</taxon>
        <taxon>Sphingomonadales</taxon>
        <taxon>Sphingomonadaceae</taxon>
        <taxon>Sphingomonas</taxon>
    </lineage>
</organism>
<dbReference type="SUPFAM" id="SSF46785">
    <property type="entry name" value="Winged helix' DNA-binding domain"/>
    <property type="match status" value="1"/>
</dbReference>
<dbReference type="PANTHER" id="PTHR33164">
    <property type="entry name" value="TRANSCRIPTIONAL REGULATOR, MARR FAMILY"/>
    <property type="match status" value="1"/>
</dbReference>
<sequence length="145" mass="16323">MEQLGWEIGETSHALRRAFDRKAAELGVTRAQWRLLAHLSRTPGGRQVELAERMDIEPITLCRIVDRLEESDLVERRRDPADRRAWQLYLTDKAGPLVERLHGLADELSDDAFAGIDDAELATVRTALARIRSNLLSAPKGRVTA</sequence>
<evidence type="ECO:0000256" key="3">
    <source>
        <dbReference type="ARBA" id="ARBA00023163"/>
    </source>
</evidence>
<evidence type="ECO:0000256" key="2">
    <source>
        <dbReference type="ARBA" id="ARBA00023125"/>
    </source>
</evidence>
<evidence type="ECO:0000256" key="1">
    <source>
        <dbReference type="ARBA" id="ARBA00023015"/>
    </source>
</evidence>
<evidence type="ECO:0000313" key="6">
    <source>
        <dbReference type="Proteomes" id="UP001526246"/>
    </source>
</evidence>
<evidence type="ECO:0000313" key="5">
    <source>
        <dbReference type="EMBL" id="MCW3798706.1"/>
    </source>
</evidence>
<dbReference type="PROSITE" id="PS50995">
    <property type="entry name" value="HTH_MARR_2"/>
    <property type="match status" value="1"/>
</dbReference>
<dbReference type="InterPro" id="IPR000835">
    <property type="entry name" value="HTH_MarR-typ"/>
</dbReference>
<name>A0ABT3JIA2_9SPHN</name>
<keyword evidence="1" id="KW-0805">Transcription regulation</keyword>
<comment type="caution">
    <text evidence="5">The sequence shown here is derived from an EMBL/GenBank/DDBJ whole genome shotgun (WGS) entry which is preliminary data.</text>
</comment>
<dbReference type="PROSITE" id="PS01117">
    <property type="entry name" value="HTH_MARR_1"/>
    <property type="match status" value="1"/>
</dbReference>
<dbReference type="EMBL" id="JAPDOB010000002">
    <property type="protein sequence ID" value="MCW3798706.1"/>
    <property type="molecule type" value="Genomic_DNA"/>
</dbReference>
<proteinExistence type="predicted"/>
<dbReference type="InterPro" id="IPR023187">
    <property type="entry name" value="Tscrpt_reg_MarR-type_CS"/>
</dbReference>
<feature type="domain" description="HTH marR-type" evidence="4">
    <location>
        <begin position="1"/>
        <end position="133"/>
    </location>
</feature>
<reference evidence="5 6" key="1">
    <citation type="submission" date="2022-10" db="EMBL/GenBank/DDBJ databases">
        <title>Sphingomonas sp.</title>
        <authorList>
            <person name="Jin C."/>
        </authorList>
    </citation>
    <scope>NUCLEOTIDE SEQUENCE [LARGE SCALE GENOMIC DNA]</scope>
    <source>
        <strain evidence="5 6">BN140010</strain>
    </source>
</reference>
<gene>
    <name evidence="5" type="ORF">OMW55_12895</name>
</gene>
<keyword evidence="6" id="KW-1185">Reference proteome</keyword>
<keyword evidence="3" id="KW-0804">Transcription</keyword>
<keyword evidence="2" id="KW-0238">DNA-binding</keyword>
<dbReference type="SMART" id="SM00347">
    <property type="entry name" value="HTH_MARR"/>
    <property type="match status" value="1"/>
</dbReference>
<dbReference type="PRINTS" id="PR00598">
    <property type="entry name" value="HTHMARR"/>
</dbReference>
<dbReference type="PANTHER" id="PTHR33164:SF64">
    <property type="entry name" value="TRANSCRIPTIONAL REGULATOR SLYA"/>
    <property type="match status" value="1"/>
</dbReference>
<dbReference type="InterPro" id="IPR036390">
    <property type="entry name" value="WH_DNA-bd_sf"/>
</dbReference>